<dbReference type="GO" id="GO:0030600">
    <property type="term" value="F:feruloyl esterase activity"/>
    <property type="evidence" value="ECO:0007669"/>
    <property type="project" value="InterPro"/>
</dbReference>
<dbReference type="InterPro" id="IPR043595">
    <property type="entry name" value="FaeB/C/D"/>
</dbReference>
<evidence type="ECO:0000256" key="1">
    <source>
        <dbReference type="ARBA" id="ARBA00004613"/>
    </source>
</evidence>
<dbReference type="InterPro" id="IPR029058">
    <property type="entry name" value="AB_hydrolase_fold"/>
</dbReference>
<accession>A0A4Q2L642</accession>
<keyword evidence="7" id="KW-0624">Polysaccharide degradation</keyword>
<keyword evidence="2" id="KW-0964">Secreted</keyword>
<evidence type="ECO:0000256" key="4">
    <source>
        <dbReference type="ARBA" id="ARBA00022729"/>
    </source>
</evidence>
<feature type="signal peptide" evidence="8">
    <location>
        <begin position="1"/>
        <end position="36"/>
    </location>
</feature>
<proteinExistence type="predicted"/>
<evidence type="ECO:0000256" key="5">
    <source>
        <dbReference type="ARBA" id="ARBA00022801"/>
    </source>
</evidence>
<evidence type="ECO:0000256" key="3">
    <source>
        <dbReference type="ARBA" id="ARBA00022651"/>
    </source>
</evidence>
<dbReference type="GO" id="GO:0005576">
    <property type="term" value="C:extracellular region"/>
    <property type="evidence" value="ECO:0007669"/>
    <property type="project" value="UniProtKB-SubCell"/>
</dbReference>
<dbReference type="RefSeq" id="WP_129518882.1">
    <property type="nucleotide sequence ID" value="NZ_SDPN01000001.1"/>
</dbReference>
<dbReference type="PANTHER" id="PTHR38050">
    <property type="match status" value="1"/>
</dbReference>
<evidence type="ECO:0000313" key="9">
    <source>
        <dbReference type="EMBL" id="RXZ73179.1"/>
    </source>
</evidence>
<dbReference type="Gene3D" id="3.40.50.1820">
    <property type="entry name" value="alpha/beta hydrolase"/>
    <property type="match status" value="1"/>
</dbReference>
<dbReference type="AlphaFoldDB" id="A0A4Q2L642"/>
<protein>
    <submittedName>
        <fullName evidence="9">Alpha/beta hydrolase</fullName>
    </submittedName>
</protein>
<keyword evidence="10" id="KW-1185">Reference proteome</keyword>
<keyword evidence="6" id="KW-0119">Carbohydrate metabolism</keyword>
<keyword evidence="3" id="KW-0858">Xylan degradation</keyword>
<evidence type="ECO:0000256" key="8">
    <source>
        <dbReference type="SAM" id="SignalP"/>
    </source>
</evidence>
<gene>
    <name evidence="9" type="ORF">ESP51_00305</name>
</gene>
<evidence type="ECO:0000256" key="6">
    <source>
        <dbReference type="ARBA" id="ARBA00023277"/>
    </source>
</evidence>
<evidence type="ECO:0000256" key="7">
    <source>
        <dbReference type="ARBA" id="ARBA00023326"/>
    </source>
</evidence>
<dbReference type="OrthoDB" id="9767239at2"/>
<name>A0A4Q2L642_9MICO</name>
<reference evidence="9 10" key="1">
    <citation type="submission" date="2019-01" db="EMBL/GenBank/DDBJ databases">
        <title>Agromyces.</title>
        <authorList>
            <person name="Li J."/>
        </authorList>
    </citation>
    <scope>NUCLEOTIDE SEQUENCE [LARGE SCALE GENOMIC DNA]</scope>
    <source>
        <strain evidence="9 10">DSM 15934</strain>
    </source>
</reference>
<feature type="chain" id="PRO_5039442197" evidence="8">
    <location>
        <begin position="37"/>
        <end position="355"/>
    </location>
</feature>
<dbReference type="Pfam" id="PF10503">
    <property type="entry name" value="Esterase_PHB"/>
    <property type="match status" value="1"/>
</dbReference>
<dbReference type="EMBL" id="SDPN01000001">
    <property type="protein sequence ID" value="RXZ73179.1"/>
    <property type="molecule type" value="Genomic_DNA"/>
</dbReference>
<evidence type="ECO:0000313" key="10">
    <source>
        <dbReference type="Proteomes" id="UP000293865"/>
    </source>
</evidence>
<dbReference type="InterPro" id="IPR010126">
    <property type="entry name" value="Esterase_phb"/>
</dbReference>
<comment type="subcellular location">
    <subcellularLocation>
        <location evidence="1">Secreted</location>
    </subcellularLocation>
</comment>
<dbReference type="Proteomes" id="UP000293865">
    <property type="component" value="Unassembled WGS sequence"/>
</dbReference>
<organism evidence="9 10">
    <name type="scientific">Agromyces albus</name>
    <dbReference type="NCBI Taxonomy" id="205332"/>
    <lineage>
        <taxon>Bacteria</taxon>
        <taxon>Bacillati</taxon>
        <taxon>Actinomycetota</taxon>
        <taxon>Actinomycetes</taxon>
        <taxon>Micrococcales</taxon>
        <taxon>Microbacteriaceae</taxon>
        <taxon>Agromyces</taxon>
    </lineage>
</organism>
<dbReference type="PANTHER" id="PTHR38050:SF2">
    <property type="entry name" value="FERULOYL ESTERASE C-RELATED"/>
    <property type="match status" value="1"/>
</dbReference>
<evidence type="ECO:0000256" key="2">
    <source>
        <dbReference type="ARBA" id="ARBA00022525"/>
    </source>
</evidence>
<keyword evidence="4 8" id="KW-0732">Signal</keyword>
<comment type="caution">
    <text evidence="9">The sequence shown here is derived from an EMBL/GenBank/DDBJ whole genome shotgun (WGS) entry which is preliminary data.</text>
</comment>
<dbReference type="GO" id="GO:0045493">
    <property type="term" value="P:xylan catabolic process"/>
    <property type="evidence" value="ECO:0007669"/>
    <property type="project" value="UniProtKB-KW"/>
</dbReference>
<dbReference type="SUPFAM" id="SSF53474">
    <property type="entry name" value="alpha/beta-Hydrolases"/>
    <property type="match status" value="1"/>
</dbReference>
<keyword evidence="5 9" id="KW-0378">Hydrolase</keyword>
<sequence length="355" mass="36959">MTEHPRTPHASALRVGRLVAVAAVSTVALTSLGVSAAAQASERPGVGAAAESACTRVIPVGTSTFDIAFEGETYAVRVHVPDVPVRRSLPLVLDLHGSNNNATTQADISDLESLADAENFIVATPTGDIAFPQTLPDGNWAWNVPGVPLTSGTYPPAGSRDDVAFLTAVVDELDTAGCIDDRRVYATGFSGGGRMASALACHASEVFAAIAPVAGLRAGRPDVADLTTPEAGTCDPPQPVSVLTFHGTDDLVNPYPGNTDPRWGYTVQTAAATWAGLNECRVGPTTTAVSESVVAYSWTECLGHADVVLYEVAGGGHTWPGTDVPLDQFGLGTVTHEINASSLMWDFFEAHPRRG</sequence>